<organism evidence="2 3">
    <name type="scientific">Eiseniibacteriota bacterium</name>
    <dbReference type="NCBI Taxonomy" id="2212470"/>
    <lineage>
        <taxon>Bacteria</taxon>
        <taxon>Candidatus Eiseniibacteriota</taxon>
    </lineage>
</organism>
<keyword evidence="1" id="KW-0812">Transmembrane</keyword>
<feature type="transmembrane region" description="Helical" evidence="1">
    <location>
        <begin position="12"/>
        <end position="34"/>
    </location>
</feature>
<feature type="transmembrane region" description="Helical" evidence="1">
    <location>
        <begin position="152"/>
        <end position="171"/>
    </location>
</feature>
<evidence type="ECO:0000313" key="3">
    <source>
        <dbReference type="Proteomes" id="UP000317716"/>
    </source>
</evidence>
<evidence type="ECO:0000313" key="2">
    <source>
        <dbReference type="EMBL" id="TMQ60863.1"/>
    </source>
</evidence>
<feature type="transmembrane region" description="Helical" evidence="1">
    <location>
        <begin position="89"/>
        <end position="108"/>
    </location>
</feature>
<dbReference type="AlphaFoldDB" id="A0A538TB39"/>
<feature type="transmembrane region" description="Helical" evidence="1">
    <location>
        <begin position="241"/>
        <end position="264"/>
    </location>
</feature>
<sequence>MTQDRSASTSRLLQLCVGYFGAYTLTGVLVKWFTVVRDPKLPEMTYLFNNTIGGSVLALGLVIVLGWVKLKSNRLVRWGPFQVPSEVAYIIPSGVCTAIVIPITTLMYSLPISVLVAMVIMRGSIIVISRLVDEVQLRQGILKKRVYGDENWAVLFALLAVATNVLLVPVVDALEARGVALGRALGINSGAGKGSFEFLHSPAAMAILGSYIVAYAFRLYIMNYFKNTRAPGVPQDNQGFFAIEQIAASVSMVLIGVFFFYAPGMLGWSAKPVLAWHEAVHQPHFTAFLSGLPYGVVAFFSVFIFMFKGRTATFAGLVNRLTSLVAGTTATVLCALLFRLNFPKAQDWASLGLILVAVWFLSRAEQKRVAELRGSAQARSAARAAPVPAAGG</sequence>
<proteinExistence type="predicted"/>
<dbReference type="Proteomes" id="UP000317716">
    <property type="component" value="Unassembled WGS sequence"/>
</dbReference>
<feature type="transmembrane region" description="Helical" evidence="1">
    <location>
        <begin position="203"/>
        <end position="221"/>
    </location>
</feature>
<feature type="transmembrane region" description="Helical" evidence="1">
    <location>
        <begin position="114"/>
        <end position="132"/>
    </location>
</feature>
<feature type="transmembrane region" description="Helical" evidence="1">
    <location>
        <begin position="284"/>
        <end position="305"/>
    </location>
</feature>
<feature type="transmembrane region" description="Helical" evidence="1">
    <location>
        <begin position="348"/>
        <end position="364"/>
    </location>
</feature>
<feature type="transmembrane region" description="Helical" evidence="1">
    <location>
        <begin position="46"/>
        <end position="68"/>
    </location>
</feature>
<comment type="caution">
    <text evidence="2">The sequence shown here is derived from an EMBL/GenBank/DDBJ whole genome shotgun (WGS) entry which is preliminary data.</text>
</comment>
<keyword evidence="1" id="KW-1133">Transmembrane helix</keyword>
<feature type="transmembrane region" description="Helical" evidence="1">
    <location>
        <begin position="317"/>
        <end position="342"/>
    </location>
</feature>
<accession>A0A538TB39</accession>
<gene>
    <name evidence="2" type="ORF">E6K72_00180</name>
</gene>
<dbReference type="EMBL" id="VBOS01000006">
    <property type="protein sequence ID" value="TMQ60863.1"/>
    <property type="molecule type" value="Genomic_DNA"/>
</dbReference>
<reference evidence="2 3" key="1">
    <citation type="journal article" date="2019" name="Nat. Microbiol.">
        <title>Mediterranean grassland soil C-N compound turnover is dependent on rainfall and depth, and is mediated by genomically divergent microorganisms.</title>
        <authorList>
            <person name="Diamond S."/>
            <person name="Andeer P.F."/>
            <person name="Li Z."/>
            <person name="Crits-Christoph A."/>
            <person name="Burstein D."/>
            <person name="Anantharaman K."/>
            <person name="Lane K.R."/>
            <person name="Thomas B.C."/>
            <person name="Pan C."/>
            <person name="Northen T.R."/>
            <person name="Banfield J.F."/>
        </authorList>
    </citation>
    <scope>NUCLEOTIDE SEQUENCE [LARGE SCALE GENOMIC DNA]</scope>
    <source>
        <strain evidence="2">WS_2</strain>
    </source>
</reference>
<evidence type="ECO:0000256" key="1">
    <source>
        <dbReference type="SAM" id="Phobius"/>
    </source>
</evidence>
<name>A0A538TB39_UNCEI</name>
<protein>
    <submittedName>
        <fullName evidence="2">Uncharacterized protein</fullName>
    </submittedName>
</protein>
<keyword evidence="1" id="KW-0472">Membrane</keyword>